<reference evidence="1 2" key="1">
    <citation type="submission" date="2018-04" db="EMBL/GenBank/DDBJ databases">
        <title>Genomic Encyclopedia of Archaeal and Bacterial Type Strains, Phase II (KMG-II): from individual species to whole genera.</title>
        <authorList>
            <person name="Goeker M."/>
        </authorList>
    </citation>
    <scope>NUCLEOTIDE SEQUENCE [LARGE SCALE GENOMIC DNA]</scope>
    <source>
        <strain evidence="1 2">DSM 25731</strain>
    </source>
</reference>
<comment type="caution">
    <text evidence="1">The sequence shown here is derived from an EMBL/GenBank/DDBJ whole genome shotgun (WGS) entry which is preliminary data.</text>
</comment>
<organism evidence="1 2">
    <name type="scientific">Kordia periserrulae</name>
    <dbReference type="NCBI Taxonomy" id="701523"/>
    <lineage>
        <taxon>Bacteria</taxon>
        <taxon>Pseudomonadati</taxon>
        <taxon>Bacteroidota</taxon>
        <taxon>Flavobacteriia</taxon>
        <taxon>Flavobacteriales</taxon>
        <taxon>Flavobacteriaceae</taxon>
        <taxon>Kordia</taxon>
    </lineage>
</organism>
<evidence type="ECO:0000313" key="1">
    <source>
        <dbReference type="EMBL" id="PTX61453.1"/>
    </source>
</evidence>
<dbReference type="RefSeq" id="WP_108114692.1">
    <property type="nucleotide sequence ID" value="NZ_QBKT01000004.1"/>
</dbReference>
<accession>A0A2T6BZF7</accession>
<dbReference type="OrthoDB" id="1450718at2"/>
<gene>
    <name evidence="1" type="ORF">C8N46_10496</name>
</gene>
<dbReference type="Proteomes" id="UP000244090">
    <property type="component" value="Unassembled WGS sequence"/>
</dbReference>
<name>A0A2T6BZF7_9FLAO</name>
<protein>
    <submittedName>
        <fullName evidence="1">Uncharacterized protein</fullName>
    </submittedName>
</protein>
<dbReference type="AlphaFoldDB" id="A0A2T6BZF7"/>
<evidence type="ECO:0000313" key="2">
    <source>
        <dbReference type="Proteomes" id="UP000244090"/>
    </source>
</evidence>
<proteinExistence type="predicted"/>
<keyword evidence="2" id="KW-1185">Reference proteome</keyword>
<sequence length="86" mass="9499">MAELNFETVNAQIESLDLDQLEKNIASRAKVQVQANVAGVAAIPAYICEAWSKIGGIIKLIAKFPFLPPKWRKALELLIKTMDSLC</sequence>
<dbReference type="EMBL" id="QBKT01000004">
    <property type="protein sequence ID" value="PTX61453.1"/>
    <property type="molecule type" value="Genomic_DNA"/>
</dbReference>